<dbReference type="PANTHER" id="PTHR19444">
    <property type="entry name" value="UNC-93 RELATED"/>
    <property type="match status" value="1"/>
</dbReference>
<dbReference type="InterPro" id="IPR010291">
    <property type="entry name" value="Ion_channel_UNC-93"/>
</dbReference>
<name>A0A9D3N607_9TELE</name>
<evidence type="ECO:0000256" key="7">
    <source>
        <dbReference type="ARBA" id="ARBA00040854"/>
    </source>
</evidence>
<dbReference type="FunFam" id="1.20.1250.20:FF:000290">
    <property type="entry name" value="Unc-93 homolog A"/>
    <property type="match status" value="1"/>
</dbReference>
<dbReference type="PROSITE" id="PS51221">
    <property type="entry name" value="TTL"/>
    <property type="match status" value="1"/>
</dbReference>
<evidence type="ECO:0000256" key="1">
    <source>
        <dbReference type="ARBA" id="ARBA00004141"/>
    </source>
</evidence>
<dbReference type="InterPro" id="IPR051951">
    <property type="entry name" value="UNC-93_regulatory"/>
</dbReference>
<feature type="transmembrane region" description="Helical" evidence="9">
    <location>
        <begin position="497"/>
        <end position="518"/>
    </location>
</feature>
<accession>A0A9D3N607</accession>
<evidence type="ECO:0000256" key="2">
    <source>
        <dbReference type="ARBA" id="ARBA00009172"/>
    </source>
</evidence>
<dbReference type="EMBL" id="JAHKSW010000025">
    <property type="protein sequence ID" value="KAG7316362.1"/>
    <property type="molecule type" value="Genomic_DNA"/>
</dbReference>
<reference evidence="10 11" key="1">
    <citation type="submission" date="2021-06" db="EMBL/GenBank/DDBJ databases">
        <title>Chromosome-level genome assembly of the red-tail catfish (Hemibagrus wyckioides).</title>
        <authorList>
            <person name="Shao F."/>
        </authorList>
    </citation>
    <scope>NUCLEOTIDE SEQUENCE [LARGE SCALE GENOMIC DNA]</scope>
    <source>
        <strain evidence="10">EC202008001</strain>
        <tissue evidence="10">Blood</tissue>
    </source>
</reference>
<feature type="transmembrane region" description="Helical" evidence="9">
    <location>
        <begin position="57"/>
        <end position="75"/>
    </location>
</feature>
<feature type="transmembrane region" description="Helical" evidence="9">
    <location>
        <begin position="111"/>
        <end position="135"/>
    </location>
</feature>
<dbReference type="OrthoDB" id="78663at2759"/>
<comment type="caution">
    <text evidence="10">The sequence shown here is derived from an EMBL/GenBank/DDBJ whole genome shotgun (WGS) entry which is preliminary data.</text>
</comment>
<evidence type="ECO:0000313" key="10">
    <source>
        <dbReference type="EMBL" id="KAG7316362.1"/>
    </source>
</evidence>
<dbReference type="PANTHER" id="PTHR19444:SF13">
    <property type="entry name" value="PROTEIN UNC-93 HOMOLOG A"/>
    <property type="match status" value="1"/>
</dbReference>
<evidence type="ECO:0000256" key="3">
    <source>
        <dbReference type="ARBA" id="ARBA00022692"/>
    </source>
</evidence>
<feature type="transmembrane region" description="Helical" evidence="9">
    <location>
        <begin position="525"/>
        <end position="542"/>
    </location>
</feature>
<dbReference type="InterPro" id="IPR004344">
    <property type="entry name" value="TTL/TTLL_fam"/>
</dbReference>
<sequence>MNIDILTCQKNDKPKYQKCACGVFWIFVLVYGVWRTAESAGKQLFFSSSLNAEEGMGVISLSVIYGTIILSSMFLPPIMIKNLGCKWTIFICMACYISYSFGNLFPGWPSLIATSAILGLGGSPLWSAKCTYLTISGNAQAEKENKKGQDVINQYFGMFFLIFQSSAVWGNLMSSLIFQQDANIAEIPEDRLQFCGAALCNENFTTTGNFTRPEQNLVNILMGCYIGVGVLAMILVAVFLDNIDGEEARKFRKNIGNQNFCSTFLATFRLLRDKRLLMLIPLTMYSGFEQSFLAGEYTKNYVTCALGIHYVGFVMICFGAVNSLSSYVFGKLAQYTGRITLFCLAAVINLSCVIALLYWRPHPDQLPVFFVFPALWGVGDAVWQTQTNALYGTLFPDHKEAAFANYRMWESLGFVIAFAYSTYICLSTKLYILIAVLLLNMLTYFWVEYNEYKHPTAALKEDMEKLDETHLKDTGTEKHLKIITLYSTLFPDHKEAAFANICLWESLGSMITFAYSTYICLSTKLYILITVLLLNMLTYFWVEYNDYKHPTAALKEDMEKLDETHLKDTGTEKHLKIIKSRAVRNAVNVQVLRLHRPCVNAPLVFRLHENAPDVVREVLLERGWEEFDPQEQEEGDWNLYWRSSAFRSSDYENILPWQRLNHHPKTATLSRKDCLARNLRRMRGAYGPALYDFSPLAFILPNDYTRFLEEYAKNKGKCVYWICKPVDLSRGRGIFIFEDIKHLTYDSTVIVQKYISDPFLISGYKFDLRVYVCVTSFRPLTIYMHQEGLVRFATEKYDLASLDNLFAHLTNTSINKFSLFYTMAKERVGQGCKWTMSRFRTFLQSQEVNQDHLWQKISNIVTLTLLTVAPSVPSCSNCVELFGLDILIDSNFRPWLLEVNYSPALSLDCPVDIKVKKGLINDLIDLMDYRKVDRLRRKCCLHTMCLVPQVLLITKPVYEYKHHSNPEKACLDLSPNQRTKDSKRTFETSRHWSQIKIADSDDWEPVSPPSLGQYPRRSSSKACTLPNIHPHKSSQKHPGFSRDHRTHDRTVPCHRVGDFILTFPFNEVTRKASQNSLDVRTIVHEVHKLMSQITSSHVPRETRKRRDAVLSDYCSSN</sequence>
<evidence type="ECO:0000256" key="6">
    <source>
        <dbReference type="ARBA" id="ARBA00023180"/>
    </source>
</evidence>
<dbReference type="SUPFAM" id="SSF56059">
    <property type="entry name" value="Glutathione synthetase ATP-binding domain-like"/>
    <property type="match status" value="1"/>
</dbReference>
<dbReference type="GO" id="GO:0016020">
    <property type="term" value="C:membrane"/>
    <property type="evidence" value="ECO:0007669"/>
    <property type="project" value="UniProtKB-SubCell"/>
</dbReference>
<feature type="transmembrane region" description="Helical" evidence="9">
    <location>
        <begin position="19"/>
        <end position="37"/>
    </location>
</feature>
<keyword evidence="5 9" id="KW-0472">Membrane</keyword>
<feature type="transmembrane region" description="Helical" evidence="9">
    <location>
        <begin position="341"/>
        <end position="359"/>
    </location>
</feature>
<dbReference type="Gene3D" id="3.30.470.20">
    <property type="entry name" value="ATP-grasp fold, B domain"/>
    <property type="match status" value="1"/>
</dbReference>
<feature type="transmembrane region" description="Helical" evidence="9">
    <location>
        <begin position="155"/>
        <end position="178"/>
    </location>
</feature>
<dbReference type="Proteomes" id="UP000824219">
    <property type="component" value="Linkage Group LG25"/>
</dbReference>
<feature type="transmembrane region" description="Helical" evidence="9">
    <location>
        <begin position="307"/>
        <end position="329"/>
    </location>
</feature>
<dbReference type="Pfam" id="PF03133">
    <property type="entry name" value="TTL"/>
    <property type="match status" value="1"/>
</dbReference>
<keyword evidence="11" id="KW-1185">Reference proteome</keyword>
<evidence type="ECO:0000313" key="11">
    <source>
        <dbReference type="Proteomes" id="UP000824219"/>
    </source>
</evidence>
<dbReference type="AlphaFoldDB" id="A0A9D3N607"/>
<evidence type="ECO:0000256" key="8">
    <source>
        <dbReference type="SAM" id="MobiDB-lite"/>
    </source>
</evidence>
<keyword evidence="4 9" id="KW-1133">Transmembrane helix</keyword>
<dbReference type="Gene3D" id="1.20.1250.20">
    <property type="entry name" value="MFS general substrate transporter like domains"/>
    <property type="match status" value="1"/>
</dbReference>
<dbReference type="InterPro" id="IPR036259">
    <property type="entry name" value="MFS_trans_sf"/>
</dbReference>
<feature type="transmembrane region" description="Helical" evidence="9">
    <location>
        <begin position="430"/>
        <end position="447"/>
    </location>
</feature>
<evidence type="ECO:0000256" key="4">
    <source>
        <dbReference type="ARBA" id="ARBA00022989"/>
    </source>
</evidence>
<comment type="subcellular location">
    <subcellularLocation>
        <location evidence="1">Membrane</location>
        <topology evidence="1">Multi-pass membrane protein</topology>
    </subcellularLocation>
</comment>
<comment type="similarity">
    <text evidence="2">Belongs to the unc-93 family.</text>
</comment>
<keyword evidence="3 9" id="KW-0812">Transmembrane</keyword>
<dbReference type="Pfam" id="PF05978">
    <property type="entry name" value="UNC-93"/>
    <property type="match status" value="1"/>
</dbReference>
<evidence type="ECO:0000256" key="9">
    <source>
        <dbReference type="SAM" id="Phobius"/>
    </source>
</evidence>
<evidence type="ECO:0000256" key="5">
    <source>
        <dbReference type="ARBA" id="ARBA00023136"/>
    </source>
</evidence>
<dbReference type="CDD" id="cd17406">
    <property type="entry name" value="MFS_unc93A_like"/>
    <property type="match status" value="1"/>
</dbReference>
<keyword evidence="6" id="KW-0325">Glycoprotein</keyword>
<feature type="transmembrane region" description="Helical" evidence="9">
    <location>
        <begin position="406"/>
        <end position="423"/>
    </location>
</feature>
<feature type="region of interest" description="Disordered" evidence="8">
    <location>
        <begin position="1000"/>
        <end position="1046"/>
    </location>
</feature>
<dbReference type="SUPFAM" id="SSF103473">
    <property type="entry name" value="MFS general substrate transporter"/>
    <property type="match status" value="1"/>
</dbReference>
<proteinExistence type="inferred from homology"/>
<organism evidence="10 11">
    <name type="scientific">Hemibagrus wyckioides</name>
    <dbReference type="NCBI Taxonomy" id="337641"/>
    <lineage>
        <taxon>Eukaryota</taxon>
        <taxon>Metazoa</taxon>
        <taxon>Chordata</taxon>
        <taxon>Craniata</taxon>
        <taxon>Vertebrata</taxon>
        <taxon>Euteleostomi</taxon>
        <taxon>Actinopterygii</taxon>
        <taxon>Neopterygii</taxon>
        <taxon>Teleostei</taxon>
        <taxon>Ostariophysi</taxon>
        <taxon>Siluriformes</taxon>
        <taxon>Bagridae</taxon>
        <taxon>Hemibagrus</taxon>
    </lineage>
</organism>
<gene>
    <name evidence="10" type="ORF">KOW79_019903</name>
</gene>
<feature type="transmembrane region" description="Helical" evidence="9">
    <location>
        <begin position="87"/>
        <end position="105"/>
    </location>
</feature>
<feature type="transmembrane region" description="Helical" evidence="9">
    <location>
        <begin position="220"/>
        <end position="243"/>
    </location>
</feature>
<feature type="region of interest" description="Disordered" evidence="8">
    <location>
        <begin position="1094"/>
        <end position="1117"/>
    </location>
</feature>
<protein>
    <recommendedName>
        <fullName evidence="7">Protein unc-93 homolog A</fullName>
    </recommendedName>
</protein>